<organism evidence="1">
    <name type="scientific">Anguilla anguilla</name>
    <name type="common">European freshwater eel</name>
    <name type="synonym">Muraena anguilla</name>
    <dbReference type="NCBI Taxonomy" id="7936"/>
    <lineage>
        <taxon>Eukaryota</taxon>
        <taxon>Metazoa</taxon>
        <taxon>Chordata</taxon>
        <taxon>Craniata</taxon>
        <taxon>Vertebrata</taxon>
        <taxon>Euteleostomi</taxon>
        <taxon>Actinopterygii</taxon>
        <taxon>Neopterygii</taxon>
        <taxon>Teleostei</taxon>
        <taxon>Anguilliformes</taxon>
        <taxon>Anguillidae</taxon>
        <taxon>Anguilla</taxon>
    </lineage>
</organism>
<protein>
    <submittedName>
        <fullName evidence="1">Uncharacterized protein</fullName>
    </submittedName>
</protein>
<dbReference type="AlphaFoldDB" id="A0A0E9TX84"/>
<proteinExistence type="predicted"/>
<evidence type="ECO:0000313" key="1">
    <source>
        <dbReference type="EMBL" id="JAH57338.1"/>
    </source>
</evidence>
<name>A0A0E9TX84_ANGAN</name>
<reference evidence="1" key="2">
    <citation type="journal article" date="2015" name="Fish Shellfish Immunol.">
        <title>Early steps in the European eel (Anguilla anguilla)-Vibrio vulnificus interaction in the gills: Role of the RtxA13 toxin.</title>
        <authorList>
            <person name="Callol A."/>
            <person name="Pajuelo D."/>
            <person name="Ebbesson L."/>
            <person name="Teles M."/>
            <person name="MacKenzie S."/>
            <person name="Amaro C."/>
        </authorList>
    </citation>
    <scope>NUCLEOTIDE SEQUENCE</scope>
</reference>
<dbReference type="EMBL" id="GBXM01051239">
    <property type="protein sequence ID" value="JAH57338.1"/>
    <property type="molecule type" value="Transcribed_RNA"/>
</dbReference>
<sequence>MFSTWHYYLLKQYQLNPFFKVNLPKKALCTSSALSHHLNWQPLRLAGHLHMYIQTHIFTLSVR</sequence>
<reference evidence="1" key="1">
    <citation type="submission" date="2014-11" db="EMBL/GenBank/DDBJ databases">
        <authorList>
            <person name="Amaro Gonzalez C."/>
        </authorList>
    </citation>
    <scope>NUCLEOTIDE SEQUENCE</scope>
</reference>
<accession>A0A0E9TX84</accession>